<sequence length="103" mass="12270">MHIISRAPFDEAAKRFPNDAQALTDVYKTLKRLRFTAPEEMKKVYATLDRMKYRERWWVIDVGGNKLRIVFYADFDAGRLFIKHIVAHSAYDKLIKKYQEQSE</sequence>
<dbReference type="AlphaFoldDB" id="A0A9P3TBD7"/>
<protein>
    <submittedName>
        <fullName evidence="1">Cytoplasmic protein</fullName>
    </submittedName>
</protein>
<name>A0A9P3TBD7_KLUIN</name>
<reference evidence="1" key="2">
    <citation type="submission" date="2020-10" db="EMBL/GenBank/DDBJ databases">
        <authorList>
            <consortium name="NCBI Pathogen Detection Project"/>
        </authorList>
    </citation>
    <scope>NUCLEOTIDE SEQUENCE</scope>
    <source>
        <strain evidence="1">CAVp300</strain>
    </source>
</reference>
<dbReference type="InterPro" id="IPR018669">
    <property type="entry name" value="Toxin_HigB"/>
</dbReference>
<dbReference type="Proteomes" id="UP000867740">
    <property type="component" value="Unassembled WGS sequence"/>
</dbReference>
<proteinExistence type="predicted"/>
<dbReference type="Pfam" id="PF09907">
    <property type="entry name" value="HigB_toxin"/>
    <property type="match status" value="1"/>
</dbReference>
<dbReference type="GO" id="GO:0004519">
    <property type="term" value="F:endonuclease activity"/>
    <property type="evidence" value="ECO:0007669"/>
    <property type="project" value="InterPro"/>
</dbReference>
<evidence type="ECO:0000313" key="2">
    <source>
        <dbReference type="Proteomes" id="UP000867740"/>
    </source>
</evidence>
<comment type="caution">
    <text evidence="1">The sequence shown here is derived from an EMBL/GenBank/DDBJ whole genome shotgun (WGS) entry which is preliminary data.</text>
</comment>
<evidence type="ECO:0000313" key="1">
    <source>
        <dbReference type="EMBL" id="HAT3583686.1"/>
    </source>
</evidence>
<reference evidence="1" key="1">
    <citation type="journal article" date="2018" name="Genome Biol.">
        <title>SKESA: strategic k-mer extension for scrupulous assemblies.</title>
        <authorList>
            <person name="Souvorov A."/>
            <person name="Agarwala R."/>
            <person name="Lipman D.J."/>
        </authorList>
    </citation>
    <scope>NUCLEOTIDE SEQUENCE</scope>
    <source>
        <strain evidence="1">CAVp300</strain>
    </source>
</reference>
<dbReference type="RefSeq" id="WP_047372719.1">
    <property type="nucleotide sequence ID" value="NZ_CABMNU010000005.1"/>
</dbReference>
<accession>A0A9P3TBD7</accession>
<dbReference type="GO" id="GO:0110001">
    <property type="term" value="C:toxin-antitoxin complex"/>
    <property type="evidence" value="ECO:0007669"/>
    <property type="project" value="InterPro"/>
</dbReference>
<organism evidence="1 2">
    <name type="scientific">Kluyvera intermedia</name>
    <name type="common">Enterobacter intermedius</name>
    <dbReference type="NCBI Taxonomy" id="61648"/>
    <lineage>
        <taxon>Bacteria</taxon>
        <taxon>Pseudomonadati</taxon>
        <taxon>Pseudomonadota</taxon>
        <taxon>Gammaproteobacteria</taxon>
        <taxon>Enterobacterales</taxon>
        <taxon>Enterobacteriaceae</taxon>
        <taxon>Kluyvera</taxon>
    </lineage>
</organism>
<gene>
    <name evidence="1" type="ORF">I8531_004035</name>
</gene>
<dbReference type="GO" id="GO:0003723">
    <property type="term" value="F:RNA binding"/>
    <property type="evidence" value="ECO:0007669"/>
    <property type="project" value="InterPro"/>
</dbReference>
<dbReference type="EMBL" id="DACSUM010000039">
    <property type="protein sequence ID" value="HAT3583686.1"/>
    <property type="molecule type" value="Genomic_DNA"/>
</dbReference>